<dbReference type="AlphaFoldDB" id="A0A9Q1JAC2"/>
<evidence type="ECO:0000313" key="1">
    <source>
        <dbReference type="EMBL" id="KAJ8376321.1"/>
    </source>
</evidence>
<organism evidence="1 2">
    <name type="scientific">Synaphobranchus kaupii</name>
    <name type="common">Kaup's arrowtooth eel</name>
    <dbReference type="NCBI Taxonomy" id="118154"/>
    <lineage>
        <taxon>Eukaryota</taxon>
        <taxon>Metazoa</taxon>
        <taxon>Chordata</taxon>
        <taxon>Craniata</taxon>
        <taxon>Vertebrata</taxon>
        <taxon>Euteleostomi</taxon>
        <taxon>Actinopterygii</taxon>
        <taxon>Neopterygii</taxon>
        <taxon>Teleostei</taxon>
        <taxon>Anguilliformes</taxon>
        <taxon>Synaphobranchidae</taxon>
        <taxon>Synaphobranchus</taxon>
    </lineage>
</organism>
<accession>A0A9Q1JAC2</accession>
<name>A0A9Q1JAC2_SYNKA</name>
<comment type="caution">
    <text evidence="1">The sequence shown here is derived from an EMBL/GenBank/DDBJ whole genome shotgun (WGS) entry which is preliminary data.</text>
</comment>
<protein>
    <submittedName>
        <fullName evidence="1">Uncharacterized protein</fullName>
    </submittedName>
</protein>
<keyword evidence="2" id="KW-1185">Reference proteome</keyword>
<dbReference type="OrthoDB" id="10519952at2759"/>
<dbReference type="Proteomes" id="UP001152622">
    <property type="component" value="Chromosome 2"/>
</dbReference>
<gene>
    <name evidence="1" type="ORF">SKAU_G00069010</name>
</gene>
<reference evidence="1" key="1">
    <citation type="journal article" date="2023" name="Science">
        <title>Genome structures resolve the early diversification of teleost fishes.</title>
        <authorList>
            <person name="Parey E."/>
            <person name="Louis A."/>
            <person name="Montfort J."/>
            <person name="Bouchez O."/>
            <person name="Roques C."/>
            <person name="Iampietro C."/>
            <person name="Lluch J."/>
            <person name="Castinel A."/>
            <person name="Donnadieu C."/>
            <person name="Desvignes T."/>
            <person name="Floi Bucao C."/>
            <person name="Jouanno E."/>
            <person name="Wen M."/>
            <person name="Mejri S."/>
            <person name="Dirks R."/>
            <person name="Jansen H."/>
            <person name="Henkel C."/>
            <person name="Chen W.J."/>
            <person name="Zahm M."/>
            <person name="Cabau C."/>
            <person name="Klopp C."/>
            <person name="Thompson A.W."/>
            <person name="Robinson-Rechavi M."/>
            <person name="Braasch I."/>
            <person name="Lecointre G."/>
            <person name="Bobe J."/>
            <person name="Postlethwait J.H."/>
            <person name="Berthelot C."/>
            <person name="Roest Crollius H."/>
            <person name="Guiguen Y."/>
        </authorList>
    </citation>
    <scope>NUCLEOTIDE SEQUENCE</scope>
    <source>
        <strain evidence="1">WJC10195</strain>
    </source>
</reference>
<proteinExistence type="predicted"/>
<dbReference type="EMBL" id="JAINUF010000002">
    <property type="protein sequence ID" value="KAJ8376321.1"/>
    <property type="molecule type" value="Genomic_DNA"/>
</dbReference>
<sequence length="69" mass="7936">MSTLLKVMTVLHFYRREVERGRSLQRAALLHQDILILTEHCYNVELSAMLLSAQNRRMSSAGCSVLRSM</sequence>
<evidence type="ECO:0000313" key="2">
    <source>
        <dbReference type="Proteomes" id="UP001152622"/>
    </source>
</evidence>